<name>A0ABU6P405_9BACI</name>
<organism evidence="1 2">
    <name type="scientific">Metabacillus fastidiosus</name>
    <dbReference type="NCBI Taxonomy" id="1458"/>
    <lineage>
        <taxon>Bacteria</taxon>
        <taxon>Bacillati</taxon>
        <taxon>Bacillota</taxon>
        <taxon>Bacilli</taxon>
        <taxon>Bacillales</taxon>
        <taxon>Bacillaceae</taxon>
        <taxon>Metabacillus</taxon>
    </lineage>
</organism>
<sequence>MQLQVMNSPFNQEQAELLNRILPTLTESQKVWLMGYLAASQTVAA</sequence>
<dbReference type="RefSeq" id="WP_328015875.1">
    <property type="nucleotide sequence ID" value="NZ_JARTFS010000018.1"/>
</dbReference>
<dbReference type="EMBL" id="JARTFS010000018">
    <property type="protein sequence ID" value="MED4403810.1"/>
    <property type="molecule type" value="Genomic_DNA"/>
</dbReference>
<reference evidence="1 2" key="1">
    <citation type="submission" date="2023-03" db="EMBL/GenBank/DDBJ databases">
        <title>Bacillus Genome Sequencing.</title>
        <authorList>
            <person name="Dunlap C."/>
        </authorList>
    </citation>
    <scope>NUCLEOTIDE SEQUENCE [LARGE SCALE GENOMIC DNA]</scope>
    <source>
        <strain evidence="1 2">NRS-1717</strain>
    </source>
</reference>
<gene>
    <name evidence="1" type="ORF">P9271_21095</name>
</gene>
<proteinExistence type="predicted"/>
<evidence type="ECO:0000313" key="2">
    <source>
        <dbReference type="Proteomes" id="UP001342826"/>
    </source>
</evidence>
<protein>
    <submittedName>
        <fullName evidence="1">Uncharacterized protein</fullName>
    </submittedName>
</protein>
<dbReference type="Proteomes" id="UP001342826">
    <property type="component" value="Unassembled WGS sequence"/>
</dbReference>
<keyword evidence="2" id="KW-1185">Reference proteome</keyword>
<comment type="caution">
    <text evidence="1">The sequence shown here is derived from an EMBL/GenBank/DDBJ whole genome shotgun (WGS) entry which is preliminary data.</text>
</comment>
<feature type="non-terminal residue" evidence="1">
    <location>
        <position position="45"/>
    </location>
</feature>
<accession>A0ABU6P405</accession>
<evidence type="ECO:0000313" key="1">
    <source>
        <dbReference type="EMBL" id="MED4403810.1"/>
    </source>
</evidence>